<dbReference type="EMBL" id="CP102290">
    <property type="protein sequence ID" value="UWP58096.1"/>
    <property type="molecule type" value="Genomic_DNA"/>
</dbReference>
<gene>
    <name evidence="1" type="ORF">NQ502_11910</name>
</gene>
<dbReference type="Gene3D" id="3.90.1200.10">
    <property type="match status" value="1"/>
</dbReference>
<dbReference type="PANTHER" id="PTHR39179">
    <property type="entry name" value="SPORE COAT PROTEIN I"/>
    <property type="match status" value="1"/>
</dbReference>
<dbReference type="InterPro" id="IPR011009">
    <property type="entry name" value="Kinase-like_dom_sf"/>
</dbReference>
<reference evidence="1" key="1">
    <citation type="journal article" date="2022" name="Cell">
        <title>Design, construction, and in vivo augmentation of a complex gut microbiome.</title>
        <authorList>
            <person name="Cheng A.G."/>
            <person name="Ho P.Y."/>
            <person name="Aranda-Diaz A."/>
            <person name="Jain S."/>
            <person name="Yu F.B."/>
            <person name="Meng X."/>
            <person name="Wang M."/>
            <person name="Iakiviak M."/>
            <person name="Nagashima K."/>
            <person name="Zhao A."/>
            <person name="Murugkar P."/>
            <person name="Patil A."/>
            <person name="Atabakhsh K."/>
            <person name="Weakley A."/>
            <person name="Yan J."/>
            <person name="Brumbaugh A.R."/>
            <person name="Higginbottom S."/>
            <person name="Dimas A."/>
            <person name="Shiver A.L."/>
            <person name="Deutschbauer A."/>
            <person name="Neff N."/>
            <person name="Sonnenburg J.L."/>
            <person name="Huang K.C."/>
            <person name="Fischbach M.A."/>
        </authorList>
    </citation>
    <scope>NUCLEOTIDE SEQUENCE</scope>
    <source>
        <strain evidence="1">DSM 19829</strain>
    </source>
</reference>
<dbReference type="PANTHER" id="PTHR39179:SF1">
    <property type="entry name" value="SPORE COAT PROTEIN I"/>
    <property type="match status" value="1"/>
</dbReference>
<dbReference type="Proteomes" id="UP001060164">
    <property type="component" value="Chromosome"/>
</dbReference>
<accession>A0ABY5VC63</accession>
<dbReference type="Gene3D" id="3.30.200.20">
    <property type="entry name" value="Phosphorylase Kinase, domain 1"/>
    <property type="match status" value="1"/>
</dbReference>
<keyword evidence="1" id="KW-0167">Capsid protein</keyword>
<proteinExistence type="predicted"/>
<dbReference type="InterPro" id="IPR047175">
    <property type="entry name" value="CotS-like"/>
</dbReference>
<dbReference type="RefSeq" id="WP_028528509.1">
    <property type="nucleotide sequence ID" value="NZ_CABLBR010000012.1"/>
</dbReference>
<dbReference type="InterPro" id="IPR014255">
    <property type="entry name" value="Spore_coat_CotS"/>
</dbReference>
<name>A0ABY5VC63_9FIRM</name>
<dbReference type="NCBIfam" id="TIGR02906">
    <property type="entry name" value="spore_CotS"/>
    <property type="match status" value="1"/>
</dbReference>
<protein>
    <submittedName>
        <fullName evidence="1">CotS family spore coat protein</fullName>
    </submittedName>
</protein>
<sequence length="333" mass="39124">MYDYGLSVMEQYGLTVKSSYRGRGALICETQRGLKIVKEYRGSEKKLEAQRKLQLHILESGETRVDCVLENEEGKLVSSDRDGIPYVVREWFTGRECDTKSASDILEGVKALARLHSVMQMPLEENYRKESLLDECTRHNREIRKIGNFIRKKNSRTDFEMQLLRCMDSFLKQGETAVEQLERSGYQELYRTAMERGSVCHGECNQHNIIWTGGRPTLINYEKWNYDVQIADLYQFMRKILEKHNWDTGLGKSMLNGYHSVKPLSEEEVLNLKIRLSYPWKFWKLVNYYANNHKAWISGRNSEKLQLVMRQQKAWSEFLKTCFSDFLFSSDTL</sequence>
<organism evidence="1 2">
    <name type="scientific">Ruminococcus gauvreauii</name>
    <dbReference type="NCBI Taxonomy" id="438033"/>
    <lineage>
        <taxon>Bacteria</taxon>
        <taxon>Bacillati</taxon>
        <taxon>Bacillota</taxon>
        <taxon>Clostridia</taxon>
        <taxon>Eubacteriales</taxon>
        <taxon>Oscillospiraceae</taxon>
        <taxon>Ruminococcus</taxon>
    </lineage>
</organism>
<keyword evidence="2" id="KW-1185">Reference proteome</keyword>
<dbReference type="SUPFAM" id="SSF56112">
    <property type="entry name" value="Protein kinase-like (PK-like)"/>
    <property type="match status" value="1"/>
</dbReference>
<evidence type="ECO:0000313" key="1">
    <source>
        <dbReference type="EMBL" id="UWP58096.1"/>
    </source>
</evidence>
<evidence type="ECO:0000313" key="2">
    <source>
        <dbReference type="Proteomes" id="UP001060164"/>
    </source>
</evidence>
<keyword evidence="1" id="KW-0946">Virion</keyword>